<keyword evidence="4" id="KW-1185">Reference proteome</keyword>
<dbReference type="GO" id="GO:0000731">
    <property type="term" value="P:DNA synthesis involved in DNA repair"/>
    <property type="evidence" value="ECO:0007669"/>
    <property type="project" value="TreeGrafter"/>
</dbReference>
<evidence type="ECO:0000259" key="2">
    <source>
        <dbReference type="Pfam" id="PF13304"/>
    </source>
</evidence>
<dbReference type="PIRSF" id="PIRSF029347">
    <property type="entry name" value="RecF"/>
    <property type="match status" value="1"/>
</dbReference>
<dbReference type="AlphaFoldDB" id="A0A853CAX8"/>
<sequence length="390" mass="41780">MLQTIAVAGYRSLRSLVVPLGRLTVVTGANGAGKSSLYRVLRLLSATAHGDAVRALAAEGGLESALWAGPEVFGEGVRSGRHPVTGTVRTHPVSLRIGLGSDDLGYAIDFGLPRPDGTTMFDRDPEIKHEAVWAGPVLRPSALLSRRAGPAVMVREGRTWADTGRRLERQDSLLAEVSDAVTAPEVLAVRNRVRSWRFYDSFRTDPQAPARGARMGTFTPVLADDGGDLAAALQTVRELGHGDELDAAIAQAFPGSRLEIVDSAGLFGLQLRQTGLLRSLGAAELSDGTLRFLLWAAALLTPRPPELFVLNEPETSLHPDLLAPLAGMVARAAARTQVVVVTHSAPLRELLADAVDSDDRRDVPLVKENGETLIDGLGPLDRPAWHWPDR</sequence>
<dbReference type="RefSeq" id="WP_179714934.1">
    <property type="nucleotide sequence ID" value="NZ_JACBZT010000001.1"/>
</dbReference>
<gene>
    <name evidence="3" type="ORF">GGQ55_000464</name>
</gene>
<dbReference type="Gene3D" id="3.40.50.300">
    <property type="entry name" value="P-loop containing nucleotide triphosphate hydrolases"/>
    <property type="match status" value="2"/>
</dbReference>
<dbReference type="GO" id="GO:0006302">
    <property type="term" value="P:double-strand break repair"/>
    <property type="evidence" value="ECO:0007669"/>
    <property type="project" value="TreeGrafter"/>
</dbReference>
<dbReference type="InterPro" id="IPR003959">
    <property type="entry name" value="ATPase_AAA_core"/>
</dbReference>
<dbReference type="EMBL" id="JACBZT010000001">
    <property type="protein sequence ID" value="NYJ04186.1"/>
    <property type="molecule type" value="Genomic_DNA"/>
</dbReference>
<dbReference type="GO" id="GO:0005524">
    <property type="term" value="F:ATP binding"/>
    <property type="evidence" value="ECO:0007669"/>
    <property type="project" value="InterPro"/>
</dbReference>
<protein>
    <submittedName>
        <fullName evidence="3">Putative ATPase</fullName>
    </submittedName>
</protein>
<reference evidence="3 4" key="1">
    <citation type="submission" date="2020-07" db="EMBL/GenBank/DDBJ databases">
        <title>Sequencing the genomes of 1000 actinobacteria strains.</title>
        <authorList>
            <person name="Klenk H.-P."/>
        </authorList>
    </citation>
    <scope>NUCLEOTIDE SEQUENCE [LARGE SCALE GENOMIC DNA]</scope>
    <source>
        <strain evidence="3 4">DSM 104001</strain>
    </source>
</reference>
<keyword evidence="1" id="KW-0742">SOS response</keyword>
<keyword evidence="1" id="KW-0227">DNA damage</keyword>
<comment type="caution">
    <text evidence="3">The sequence shown here is derived from an EMBL/GenBank/DDBJ whole genome shotgun (WGS) entry which is preliminary data.</text>
</comment>
<accession>A0A853CAX8</accession>
<dbReference type="Proteomes" id="UP000541969">
    <property type="component" value="Unassembled WGS sequence"/>
</dbReference>
<dbReference type="GO" id="GO:0016887">
    <property type="term" value="F:ATP hydrolysis activity"/>
    <property type="evidence" value="ECO:0007669"/>
    <property type="project" value="InterPro"/>
</dbReference>
<dbReference type="SUPFAM" id="SSF52540">
    <property type="entry name" value="P-loop containing nucleoside triphosphate hydrolases"/>
    <property type="match status" value="1"/>
</dbReference>
<dbReference type="GO" id="GO:0009432">
    <property type="term" value="P:SOS response"/>
    <property type="evidence" value="ECO:0007669"/>
    <property type="project" value="UniProtKB-KW"/>
</dbReference>
<dbReference type="Pfam" id="PF13304">
    <property type="entry name" value="AAA_21"/>
    <property type="match status" value="1"/>
</dbReference>
<proteinExistence type="predicted"/>
<name>A0A853CAX8_9ACTN</name>
<organism evidence="3 4">
    <name type="scientific">Petropleomorpha daqingensis</name>
    <dbReference type="NCBI Taxonomy" id="2026353"/>
    <lineage>
        <taxon>Bacteria</taxon>
        <taxon>Bacillati</taxon>
        <taxon>Actinomycetota</taxon>
        <taxon>Actinomycetes</taxon>
        <taxon>Geodermatophilales</taxon>
        <taxon>Geodermatophilaceae</taxon>
        <taxon>Petropleomorpha</taxon>
    </lineage>
</organism>
<dbReference type="InterPro" id="IPR014555">
    <property type="entry name" value="RecF-like"/>
</dbReference>
<evidence type="ECO:0000256" key="1">
    <source>
        <dbReference type="ARBA" id="ARBA00023236"/>
    </source>
</evidence>
<dbReference type="PANTHER" id="PTHR32182">
    <property type="entry name" value="DNA REPLICATION AND REPAIR PROTEIN RECF"/>
    <property type="match status" value="1"/>
</dbReference>
<dbReference type="InterPro" id="IPR027417">
    <property type="entry name" value="P-loop_NTPase"/>
</dbReference>
<evidence type="ECO:0000313" key="3">
    <source>
        <dbReference type="EMBL" id="NYJ04186.1"/>
    </source>
</evidence>
<feature type="domain" description="ATPase AAA-type core" evidence="2">
    <location>
        <begin position="270"/>
        <end position="346"/>
    </location>
</feature>
<dbReference type="PANTHER" id="PTHR32182:SF25">
    <property type="entry name" value="SLR1056 PROTEIN"/>
    <property type="match status" value="1"/>
</dbReference>
<evidence type="ECO:0000313" key="4">
    <source>
        <dbReference type="Proteomes" id="UP000541969"/>
    </source>
</evidence>
<dbReference type="FunFam" id="3.40.50.300:FF:002708">
    <property type="entry name" value="FeS assembly ATPase SufC"/>
    <property type="match status" value="1"/>
</dbReference>